<sequence length="57" mass="6112">MGMGSAEVIGVVVGLLGWLIGLIIFLMVLYRVVRAAVRRELEDFRASSTPGAPTPEP</sequence>
<protein>
    <recommendedName>
        <fullName evidence="4">DUF4229 domain-containing protein</fullName>
    </recommendedName>
</protein>
<evidence type="ECO:0000313" key="2">
    <source>
        <dbReference type="EMBL" id="UYG15918.1"/>
    </source>
</evidence>
<gene>
    <name evidence="2" type="ORF">BRM3_09745</name>
</gene>
<keyword evidence="3" id="KW-1185">Reference proteome</keyword>
<reference evidence="2" key="1">
    <citation type="submission" date="2022-10" db="EMBL/GenBank/DDBJ databases">
        <title>Whole-Genome Sequencing of Brachybacterium huguangmaarense BRM-3, Isolated from Betula schmidtii.</title>
        <authorList>
            <person name="Haam D."/>
        </authorList>
    </citation>
    <scope>NUCLEOTIDE SEQUENCE</scope>
    <source>
        <strain evidence="2">BRM-3</strain>
    </source>
</reference>
<dbReference type="RefSeq" id="WP_263593131.1">
    <property type="nucleotide sequence ID" value="NZ_CP107020.1"/>
</dbReference>
<evidence type="ECO:0000313" key="3">
    <source>
        <dbReference type="Proteomes" id="UP001164305"/>
    </source>
</evidence>
<keyword evidence="1" id="KW-1133">Transmembrane helix</keyword>
<dbReference type="Proteomes" id="UP001164305">
    <property type="component" value="Chromosome"/>
</dbReference>
<dbReference type="EMBL" id="CP107020">
    <property type="protein sequence ID" value="UYG15918.1"/>
    <property type="molecule type" value="Genomic_DNA"/>
</dbReference>
<evidence type="ECO:0008006" key="4">
    <source>
        <dbReference type="Google" id="ProtNLM"/>
    </source>
</evidence>
<keyword evidence="1" id="KW-0812">Transmembrane</keyword>
<keyword evidence="1" id="KW-0472">Membrane</keyword>
<evidence type="ECO:0000256" key="1">
    <source>
        <dbReference type="SAM" id="Phobius"/>
    </source>
</evidence>
<organism evidence="2 3">
    <name type="scientific">Brachybacterium huguangmaarense</name>
    <dbReference type="NCBI Taxonomy" id="1652028"/>
    <lineage>
        <taxon>Bacteria</taxon>
        <taxon>Bacillati</taxon>
        <taxon>Actinomycetota</taxon>
        <taxon>Actinomycetes</taxon>
        <taxon>Micrococcales</taxon>
        <taxon>Dermabacteraceae</taxon>
        <taxon>Brachybacterium</taxon>
    </lineage>
</organism>
<accession>A0ABY6FYA6</accession>
<feature type="transmembrane region" description="Helical" evidence="1">
    <location>
        <begin position="6"/>
        <end position="30"/>
    </location>
</feature>
<name>A0ABY6FYA6_9MICO</name>
<proteinExistence type="predicted"/>